<dbReference type="OrthoDB" id="1470350at2759"/>
<dbReference type="GO" id="GO:0016705">
    <property type="term" value="F:oxidoreductase activity, acting on paired donors, with incorporation or reduction of molecular oxygen"/>
    <property type="evidence" value="ECO:0007669"/>
    <property type="project" value="InterPro"/>
</dbReference>
<protein>
    <submittedName>
        <fullName evidence="5">Uncharacterized protein</fullName>
    </submittedName>
</protein>
<dbReference type="AlphaFoldDB" id="A0A553IAL5"/>
<sequence length="803" mass="88745">MSIYLAGVILVIAVSALLWKCIVYPFFFSPLASIPAAHPLAPFTSLWIQWQRLHGNDFQSVSKAFETHGPYVRLGPRELALNDIEAVSCVWGVGAADFDKHPSYTYWAMQGTSNTFTSILKSDHRRRHRRIRGVHKHSYIASSPHVRAIMSTLMVDRLTPLLAQFAMSSDGTADMLPIAQSIVLDCTSAFAFGLPLSLNFLSDAAARQHWFDLINTGFPNDQSSFWLREHPQLTIMLCFLGFPVVSNKVAKARRELEDWALLKVDAAEDVLQKRDKGHTLAAGKLPVLCDAVWSDLAMTHSETTKARFSISPAQRRELASECLDHIAFTTEAFATVLTYMIYEISHHQEIQNELRAELHSANNPLLGNTSDRTDVPSSDTLERLPLMSAIIKESLRLRNTSPSADPRVTPAHCTSRIGLIPNVPPKTRVCSYGWWLHRNPDVYSNPLDWNPKRWLCRGCDDAALAKKWFFAFGAGSRNCIGQNIALECNDSRTPRIASEPSTEYGGGLQPIIIKRDAWYQFSERVTGCSSGIGRAIAELVASKPGQRLIATARNPSSLSYLPNNDAILKLALDVTLTTSVEAAFKTAADHFGDNFHIDVVVNNAGYELAGDTEAATEEEMHGQLETNFFGTVRVATNATRVMRQSKDRRGGIIFNISSLAGVAAFPGQSFYHASKFAVEGWSESFARELHPDWNINVCIVEPGGVKTEFEHGSKKYTKTHEAYDGADMPARRLAAWVKKGVAAGAGVPPSAVAEALYLVASRNDKVPLWLPLSSTAAQLIKMKLEARLENLEAVKDLTPIDKK</sequence>
<keyword evidence="3" id="KW-0560">Oxidoreductase</keyword>
<dbReference type="InterPro" id="IPR017972">
    <property type="entry name" value="Cyt_P450_CS"/>
</dbReference>
<dbReference type="Pfam" id="PF00106">
    <property type="entry name" value="adh_short"/>
    <property type="match status" value="1"/>
</dbReference>
<evidence type="ECO:0000313" key="6">
    <source>
        <dbReference type="Proteomes" id="UP000319160"/>
    </source>
</evidence>
<evidence type="ECO:0000256" key="3">
    <source>
        <dbReference type="ARBA" id="ARBA00023002"/>
    </source>
</evidence>
<organism evidence="5 6">
    <name type="scientific">Xylaria flabelliformis</name>
    <dbReference type="NCBI Taxonomy" id="2512241"/>
    <lineage>
        <taxon>Eukaryota</taxon>
        <taxon>Fungi</taxon>
        <taxon>Dikarya</taxon>
        <taxon>Ascomycota</taxon>
        <taxon>Pezizomycotina</taxon>
        <taxon>Sordariomycetes</taxon>
        <taxon>Xylariomycetidae</taxon>
        <taxon>Xylariales</taxon>
        <taxon>Xylariaceae</taxon>
        <taxon>Xylaria</taxon>
    </lineage>
</organism>
<keyword evidence="2" id="KW-0479">Metal-binding</keyword>
<dbReference type="InterPro" id="IPR036291">
    <property type="entry name" value="NAD(P)-bd_dom_sf"/>
</dbReference>
<keyword evidence="6" id="KW-1185">Reference proteome</keyword>
<dbReference type="PANTHER" id="PTHR43976">
    <property type="entry name" value="SHORT CHAIN DEHYDROGENASE"/>
    <property type="match status" value="1"/>
</dbReference>
<dbReference type="InterPro" id="IPR002347">
    <property type="entry name" value="SDR_fam"/>
</dbReference>
<comment type="caution">
    <text evidence="5">The sequence shown here is derived from an EMBL/GenBank/DDBJ whole genome shotgun (WGS) entry which is preliminary data.</text>
</comment>
<evidence type="ECO:0000256" key="4">
    <source>
        <dbReference type="ARBA" id="ARBA00023004"/>
    </source>
</evidence>
<dbReference type="InterPro" id="IPR051911">
    <property type="entry name" value="SDR_oxidoreductase"/>
</dbReference>
<dbReference type="PANTHER" id="PTHR43976:SF16">
    <property type="entry name" value="SHORT-CHAIN DEHYDROGENASE_REDUCTASE FAMILY PROTEIN"/>
    <property type="match status" value="1"/>
</dbReference>
<dbReference type="PRINTS" id="PR00080">
    <property type="entry name" value="SDRFAMILY"/>
</dbReference>
<comment type="similarity">
    <text evidence="1">Belongs to the short-chain dehydrogenases/reductases (SDR) family.</text>
</comment>
<dbReference type="STRING" id="2512241.A0A553IAL5"/>
<dbReference type="Gene3D" id="1.10.630.10">
    <property type="entry name" value="Cytochrome P450"/>
    <property type="match status" value="1"/>
</dbReference>
<dbReference type="PROSITE" id="PS00086">
    <property type="entry name" value="CYTOCHROME_P450"/>
    <property type="match status" value="1"/>
</dbReference>
<dbReference type="GO" id="GO:0020037">
    <property type="term" value="F:heme binding"/>
    <property type="evidence" value="ECO:0007669"/>
    <property type="project" value="InterPro"/>
</dbReference>
<dbReference type="Gene3D" id="3.40.50.720">
    <property type="entry name" value="NAD(P)-binding Rossmann-like Domain"/>
    <property type="match status" value="1"/>
</dbReference>
<evidence type="ECO:0000313" key="5">
    <source>
        <dbReference type="EMBL" id="TRX97246.1"/>
    </source>
</evidence>
<accession>A0A553IAL5</accession>
<dbReference type="Pfam" id="PF00067">
    <property type="entry name" value="p450"/>
    <property type="match status" value="1"/>
</dbReference>
<dbReference type="PRINTS" id="PR00081">
    <property type="entry name" value="GDHRDH"/>
</dbReference>
<name>A0A553IAL5_9PEZI</name>
<evidence type="ECO:0000256" key="1">
    <source>
        <dbReference type="ARBA" id="ARBA00006484"/>
    </source>
</evidence>
<gene>
    <name evidence="5" type="ORF">FHL15_002040</name>
</gene>
<evidence type="ECO:0000256" key="2">
    <source>
        <dbReference type="ARBA" id="ARBA00022723"/>
    </source>
</evidence>
<keyword evidence="4" id="KW-0408">Iron</keyword>
<dbReference type="SUPFAM" id="SSF51735">
    <property type="entry name" value="NAD(P)-binding Rossmann-fold domains"/>
    <property type="match status" value="1"/>
</dbReference>
<dbReference type="Proteomes" id="UP000319160">
    <property type="component" value="Unassembled WGS sequence"/>
</dbReference>
<dbReference type="GO" id="GO:0005506">
    <property type="term" value="F:iron ion binding"/>
    <property type="evidence" value="ECO:0007669"/>
    <property type="project" value="InterPro"/>
</dbReference>
<dbReference type="InterPro" id="IPR001128">
    <property type="entry name" value="Cyt_P450"/>
</dbReference>
<dbReference type="InterPro" id="IPR036396">
    <property type="entry name" value="Cyt_P450_sf"/>
</dbReference>
<reference evidence="6" key="1">
    <citation type="submission" date="2019-06" db="EMBL/GenBank/DDBJ databases">
        <title>Draft genome sequence of the griseofulvin-producing fungus Xylaria cubensis strain G536.</title>
        <authorList>
            <person name="Mead M.E."/>
            <person name="Raja H.A."/>
            <person name="Steenwyk J.L."/>
            <person name="Knowles S.L."/>
            <person name="Oberlies N.H."/>
            <person name="Rokas A."/>
        </authorList>
    </citation>
    <scope>NUCLEOTIDE SEQUENCE [LARGE SCALE GENOMIC DNA]</scope>
    <source>
        <strain evidence="6">G536</strain>
    </source>
</reference>
<dbReference type="EMBL" id="VFLP01000007">
    <property type="protein sequence ID" value="TRX97246.1"/>
    <property type="molecule type" value="Genomic_DNA"/>
</dbReference>
<dbReference type="SUPFAM" id="SSF48264">
    <property type="entry name" value="Cytochrome P450"/>
    <property type="match status" value="1"/>
</dbReference>
<proteinExistence type="inferred from homology"/>
<dbReference type="GO" id="GO:0004497">
    <property type="term" value="F:monooxygenase activity"/>
    <property type="evidence" value="ECO:0007669"/>
    <property type="project" value="InterPro"/>
</dbReference>